<gene>
    <name evidence="1" type="ORF">EG328_004772</name>
</gene>
<dbReference type="AlphaFoldDB" id="A0A8H3Z5H3"/>
<protein>
    <submittedName>
        <fullName evidence="1">Uncharacterized protein</fullName>
    </submittedName>
</protein>
<dbReference type="Proteomes" id="UP000447873">
    <property type="component" value="Unassembled WGS sequence"/>
</dbReference>
<reference evidence="1 2" key="1">
    <citation type="submission" date="2018-12" db="EMBL/GenBank/DDBJ databases">
        <title>Venturia inaequalis Genome Resource.</title>
        <authorList>
            <person name="Lichtner F.J."/>
        </authorList>
    </citation>
    <scope>NUCLEOTIDE SEQUENCE [LARGE SCALE GENOMIC DNA]</scope>
    <source>
        <strain evidence="1 2">120213</strain>
    </source>
</reference>
<evidence type="ECO:0000313" key="2">
    <source>
        <dbReference type="Proteomes" id="UP000447873"/>
    </source>
</evidence>
<sequence>MTWRLLSRASMQKITHGKNLTKTPALGVLWDEEANEGKDFEPGTLAELLCYGSVHFEQDRPEIDYVKAPNSDLVMKEKIIQSQVLMVLKRRRGCRNDEQETKYA</sequence>
<name>A0A8H3Z5H3_VENIN</name>
<comment type="caution">
    <text evidence="1">The sequence shown here is derived from an EMBL/GenBank/DDBJ whole genome shotgun (WGS) entry which is preliminary data.</text>
</comment>
<evidence type="ECO:0000313" key="1">
    <source>
        <dbReference type="EMBL" id="KAE9986755.1"/>
    </source>
</evidence>
<dbReference type="EMBL" id="WNWS01000026">
    <property type="protein sequence ID" value="KAE9986755.1"/>
    <property type="molecule type" value="Genomic_DNA"/>
</dbReference>
<proteinExistence type="predicted"/>
<dbReference type="OrthoDB" id="409543at2759"/>
<accession>A0A8H3Z5H3</accession>
<organism evidence="1 2">
    <name type="scientific">Venturia inaequalis</name>
    <name type="common">Apple scab fungus</name>
    <dbReference type="NCBI Taxonomy" id="5025"/>
    <lineage>
        <taxon>Eukaryota</taxon>
        <taxon>Fungi</taxon>
        <taxon>Dikarya</taxon>
        <taxon>Ascomycota</taxon>
        <taxon>Pezizomycotina</taxon>
        <taxon>Dothideomycetes</taxon>
        <taxon>Pleosporomycetidae</taxon>
        <taxon>Venturiales</taxon>
        <taxon>Venturiaceae</taxon>
        <taxon>Venturia</taxon>
    </lineage>
</organism>